<proteinExistence type="evidence at transcript level"/>
<dbReference type="InterPro" id="IPR029047">
    <property type="entry name" value="HSP70_peptide-bd_sf"/>
</dbReference>
<evidence type="ECO:0000256" key="7">
    <source>
        <dbReference type="ARBA" id="ARBA00023186"/>
    </source>
</evidence>
<dbReference type="NCBIfam" id="NF001413">
    <property type="entry name" value="PRK00290.1"/>
    <property type="match status" value="1"/>
</dbReference>
<dbReference type="FunFam" id="1.20.1270.10:FF:000001">
    <property type="entry name" value="Molecular chaperone DnaK"/>
    <property type="match status" value="1"/>
</dbReference>
<evidence type="ECO:0000256" key="5">
    <source>
        <dbReference type="ARBA" id="ARBA00022840"/>
    </source>
</evidence>
<keyword evidence="6 8" id="KW-0346">Stress response</keyword>
<dbReference type="InterPro" id="IPR029048">
    <property type="entry name" value="HSP70_C_sf"/>
</dbReference>
<evidence type="ECO:0000256" key="3">
    <source>
        <dbReference type="ARBA" id="ARBA00022553"/>
    </source>
</evidence>
<evidence type="ECO:0000256" key="9">
    <source>
        <dbReference type="RuleBase" id="RU003322"/>
    </source>
</evidence>
<dbReference type="FunFam" id="3.90.640.10:FF:000003">
    <property type="entry name" value="Molecular chaperone DnaK"/>
    <property type="match status" value="1"/>
</dbReference>
<evidence type="ECO:0000313" key="11">
    <source>
        <dbReference type="EMBL" id="PSG92124.1"/>
    </source>
</evidence>
<evidence type="ECO:0000256" key="4">
    <source>
        <dbReference type="ARBA" id="ARBA00022741"/>
    </source>
</evidence>
<feature type="compositionally biased region" description="Low complexity" evidence="10">
    <location>
        <begin position="599"/>
        <end position="621"/>
    </location>
</feature>
<comment type="induction">
    <text evidence="8">By stress conditions e.g. heat shock.</text>
</comment>
<dbReference type="PANTHER" id="PTHR19375">
    <property type="entry name" value="HEAT SHOCK PROTEIN 70KDA"/>
    <property type="match status" value="1"/>
</dbReference>
<dbReference type="Gene3D" id="2.60.34.10">
    <property type="entry name" value="Substrate Binding Domain Of DNAk, Chain A, domain 1"/>
    <property type="match status" value="1"/>
</dbReference>
<dbReference type="PROSITE" id="PS00297">
    <property type="entry name" value="HSP70_1"/>
    <property type="match status" value="1"/>
</dbReference>
<dbReference type="RefSeq" id="WP_106678056.1">
    <property type="nucleotide sequence ID" value="NZ_JACHWV010000001.1"/>
</dbReference>
<dbReference type="FunFam" id="3.30.420.40:FF:000004">
    <property type="entry name" value="Molecular chaperone DnaK"/>
    <property type="match status" value="1"/>
</dbReference>
<dbReference type="InterPro" id="IPR012725">
    <property type="entry name" value="Chaperone_DnaK"/>
</dbReference>
<dbReference type="SUPFAM" id="SSF53067">
    <property type="entry name" value="Actin-like ATPase domain"/>
    <property type="match status" value="2"/>
</dbReference>
<dbReference type="PROSITE" id="PS00329">
    <property type="entry name" value="HSP70_2"/>
    <property type="match status" value="1"/>
</dbReference>
<dbReference type="PRINTS" id="PR00301">
    <property type="entry name" value="HEATSHOCK70"/>
</dbReference>
<keyword evidence="7 8" id="KW-0143">Chaperone</keyword>
<evidence type="ECO:0000256" key="2">
    <source>
        <dbReference type="ARBA" id="ARBA00014415"/>
    </source>
</evidence>
<dbReference type="Gene3D" id="3.90.640.10">
    <property type="entry name" value="Actin, Chain A, domain 4"/>
    <property type="match status" value="1"/>
</dbReference>
<evidence type="ECO:0000256" key="6">
    <source>
        <dbReference type="ARBA" id="ARBA00023016"/>
    </source>
</evidence>
<keyword evidence="5 8" id="KW-0067">ATP-binding</keyword>
<reference evidence="11 12" key="1">
    <citation type="submission" date="2018-03" db="EMBL/GenBank/DDBJ databases">
        <title>Mesoflavibacter sp. HG37 and Mesoflavibacter sp. HG96 sp.nov., two marine bacteria isolated from seawater of Western Pacific Ocean.</title>
        <authorList>
            <person name="Cheng H."/>
            <person name="Wu Y.-H."/>
            <person name="Guo L.-L."/>
            <person name="Xu X.-W."/>
        </authorList>
    </citation>
    <scope>NUCLEOTIDE SEQUENCE [LARGE SCALE GENOMIC DNA]</scope>
    <source>
        <strain evidence="11 12">KCTC 42117</strain>
    </source>
</reference>
<dbReference type="NCBIfam" id="TIGR02350">
    <property type="entry name" value="prok_dnaK"/>
    <property type="match status" value="1"/>
</dbReference>
<dbReference type="Gene3D" id="1.20.1270.10">
    <property type="match status" value="1"/>
</dbReference>
<dbReference type="Proteomes" id="UP000238430">
    <property type="component" value="Unassembled WGS sequence"/>
</dbReference>
<dbReference type="Pfam" id="PF00012">
    <property type="entry name" value="HSP70"/>
    <property type="match status" value="1"/>
</dbReference>
<protein>
    <recommendedName>
        <fullName evidence="2 8">Chaperone protein DnaK</fullName>
    </recommendedName>
    <alternativeName>
        <fullName evidence="8">HSP70</fullName>
    </alternativeName>
    <alternativeName>
        <fullName evidence="8">Heat shock 70 kDa protein</fullName>
    </alternativeName>
    <alternativeName>
        <fullName evidence="8">Heat shock protein 70</fullName>
    </alternativeName>
</protein>
<organism evidence="11 12">
    <name type="scientific">Mesoflavibacter zeaxanthinifaciens subsp. sabulilitoris</name>
    <dbReference type="NCBI Taxonomy" id="1520893"/>
    <lineage>
        <taxon>Bacteria</taxon>
        <taxon>Pseudomonadati</taxon>
        <taxon>Bacteroidota</taxon>
        <taxon>Flavobacteriia</taxon>
        <taxon>Flavobacteriales</taxon>
        <taxon>Flavobacteriaceae</taxon>
        <taxon>Mesoflavibacter</taxon>
    </lineage>
</organism>
<dbReference type="NCBIfam" id="NF003520">
    <property type="entry name" value="PRK05183.1"/>
    <property type="match status" value="1"/>
</dbReference>
<feature type="compositionally biased region" description="Acidic residues" evidence="10">
    <location>
        <begin position="625"/>
        <end position="636"/>
    </location>
</feature>
<evidence type="ECO:0000256" key="8">
    <source>
        <dbReference type="HAMAP-Rule" id="MF_00332"/>
    </source>
</evidence>
<feature type="region of interest" description="Disordered" evidence="10">
    <location>
        <begin position="598"/>
        <end position="636"/>
    </location>
</feature>
<dbReference type="GO" id="GO:0051082">
    <property type="term" value="F:unfolded protein binding"/>
    <property type="evidence" value="ECO:0007669"/>
    <property type="project" value="InterPro"/>
</dbReference>
<evidence type="ECO:0000313" key="12">
    <source>
        <dbReference type="Proteomes" id="UP000238430"/>
    </source>
</evidence>
<dbReference type="GO" id="GO:0005524">
    <property type="term" value="F:ATP binding"/>
    <property type="evidence" value="ECO:0007669"/>
    <property type="project" value="UniProtKB-UniRule"/>
</dbReference>
<dbReference type="PROSITE" id="PS01036">
    <property type="entry name" value="HSP70_3"/>
    <property type="match status" value="1"/>
</dbReference>
<dbReference type="HAMAP" id="MF_00332">
    <property type="entry name" value="DnaK"/>
    <property type="match status" value="1"/>
</dbReference>
<dbReference type="InterPro" id="IPR018181">
    <property type="entry name" value="Heat_shock_70_CS"/>
</dbReference>
<dbReference type="OrthoDB" id="9766019at2"/>
<gene>
    <name evidence="8" type="primary">dnaK</name>
    <name evidence="11" type="ORF">C7H61_05965</name>
</gene>
<dbReference type="Gene3D" id="3.30.420.40">
    <property type="match status" value="2"/>
</dbReference>
<dbReference type="InterPro" id="IPR013126">
    <property type="entry name" value="Hsp_70_fam"/>
</dbReference>
<dbReference type="FunFam" id="2.60.34.10:FF:000014">
    <property type="entry name" value="Chaperone protein DnaK HSP70"/>
    <property type="match status" value="1"/>
</dbReference>
<evidence type="ECO:0000256" key="1">
    <source>
        <dbReference type="ARBA" id="ARBA00007381"/>
    </source>
</evidence>
<comment type="caution">
    <text evidence="11">The sequence shown here is derived from an EMBL/GenBank/DDBJ whole genome shotgun (WGS) entry which is preliminary data.</text>
</comment>
<comment type="similarity">
    <text evidence="1 8 9">Belongs to the heat shock protein 70 family.</text>
</comment>
<dbReference type="GO" id="GO:0140662">
    <property type="term" value="F:ATP-dependent protein folding chaperone"/>
    <property type="evidence" value="ECO:0007669"/>
    <property type="project" value="InterPro"/>
</dbReference>
<accession>A0A2T1NH13</accession>
<dbReference type="CDD" id="cd10234">
    <property type="entry name" value="ASKHA_NBD_HSP70_DnaK-like"/>
    <property type="match status" value="1"/>
</dbReference>
<dbReference type="AlphaFoldDB" id="A0A2T1NH13"/>
<name>A0A2T1NH13_9FLAO</name>
<dbReference type="EMBL" id="PXOT01000020">
    <property type="protein sequence ID" value="PSG92124.1"/>
    <property type="molecule type" value="Genomic_DNA"/>
</dbReference>
<keyword evidence="4 8" id="KW-0547">Nucleotide-binding</keyword>
<keyword evidence="3 8" id="KW-0597">Phosphoprotein</keyword>
<keyword evidence="12" id="KW-1185">Reference proteome</keyword>
<dbReference type="InterPro" id="IPR043129">
    <property type="entry name" value="ATPase_NBD"/>
</dbReference>
<comment type="function">
    <text evidence="8">Acts as a chaperone.</text>
</comment>
<dbReference type="SUPFAM" id="SSF100920">
    <property type="entry name" value="Heat shock protein 70kD (HSP70), peptide-binding domain"/>
    <property type="match status" value="1"/>
</dbReference>
<feature type="modified residue" description="Phosphothreonine; by autocatalysis" evidence="8">
    <location>
        <position position="197"/>
    </location>
</feature>
<evidence type="ECO:0000256" key="10">
    <source>
        <dbReference type="SAM" id="MobiDB-lite"/>
    </source>
</evidence>
<sequence>MSKIIGIDLGTTNSCVSVMEGNEPVVIPNAEGKRTTPSVIAFVEGGEIKVGDPAKRQAVTNPTKTVYSIKRFMGNKYSESKNEAERVPYKVVKGDNDTPRVDIDGRLYTPQELSAMVLQKMKKTAEDYLGQDVSEAVITVPAYFNDSQRQATKEAGEIAGLKVRRIINEPTAAALAYGLDKKGTDQKIVVFDFGGGTHDVSILELGDGVFEVLSTDGDTHLGGDDVDEKIINWLADEFQAEENMDLRKDPMSLQRLKEASEKAKIELSSSEQTEINLPYITATASGPKHLVRTLTRSKFEQLIDDLVKRTIEPCESALKSAGLSKSDIDQIILVGGSTRIPAVQKAVESFFGKAPSKGVNPDEVVSLGAAIQGGVLTGDVKDVLLLDVTPLSLGIETMGNVFTKLIEANTTIPTKKSQVFSTAADNQPSVEIHVLQGERAMAADNKTIGRFHLDGIPPAQRGVPQIEVTFDIDANGIIKVSATDKATGKSQDIRIEASSGLTEDEIQKMKADAEANAEADKKAAESAKKLNEADSMIFQTEKQLKEFGDKLSDVKKKPIEDALEELKKAYETKDLAVIEPALEKINEAWKVASEEMYKAQQEAQGAAGATDAGAGAQGQAADSGSDVEDVDFEEVK</sequence>